<dbReference type="InterPro" id="IPR016177">
    <property type="entry name" value="DNA-bd_dom_sf"/>
</dbReference>
<evidence type="ECO:0000256" key="1">
    <source>
        <dbReference type="SAM" id="MobiDB-lite"/>
    </source>
</evidence>
<feature type="compositionally biased region" description="Basic residues" evidence="1">
    <location>
        <begin position="113"/>
        <end position="122"/>
    </location>
</feature>
<organism evidence="2 3">
    <name type="scientific">Gellertiella hungarica</name>
    <dbReference type="NCBI Taxonomy" id="1572859"/>
    <lineage>
        <taxon>Bacteria</taxon>
        <taxon>Pseudomonadati</taxon>
        <taxon>Pseudomonadota</taxon>
        <taxon>Alphaproteobacteria</taxon>
        <taxon>Hyphomicrobiales</taxon>
        <taxon>Rhizobiaceae</taxon>
        <taxon>Gellertiella</taxon>
    </lineage>
</organism>
<dbReference type="InterPro" id="IPR044925">
    <property type="entry name" value="His-Me_finger_sf"/>
</dbReference>
<gene>
    <name evidence="2" type="ORF">GGR23_004014</name>
</gene>
<dbReference type="GO" id="GO:0003677">
    <property type="term" value="F:DNA binding"/>
    <property type="evidence" value="ECO:0007669"/>
    <property type="project" value="InterPro"/>
</dbReference>
<accession>A0A7W6J8L6</accession>
<dbReference type="AlphaFoldDB" id="A0A7W6J8L6"/>
<keyword evidence="3" id="KW-1185">Reference proteome</keyword>
<evidence type="ECO:0000313" key="3">
    <source>
        <dbReference type="Proteomes" id="UP000528286"/>
    </source>
</evidence>
<dbReference type="Proteomes" id="UP000528286">
    <property type="component" value="Unassembled WGS sequence"/>
</dbReference>
<sequence length="179" mass="20176">MNDASLRSLIFQLCDINTVTGILTWKERPVEMFPTVRACRSWNSRFAGKEAGSTNKRGYREIQIGGRLHLRHRLIWLVEYGVMPILVDHEQGVEAGDGIGNLRATDQASNTKNAKRQTRNKSGHTGVEWYAPAGKWRATIRSDGQRIHLGHFDQLADAVAARQDAERLYGFHPNHGRSS</sequence>
<proteinExistence type="predicted"/>
<dbReference type="SUPFAM" id="SSF54060">
    <property type="entry name" value="His-Me finger endonucleases"/>
    <property type="match status" value="1"/>
</dbReference>
<dbReference type="RefSeq" id="WP_183368049.1">
    <property type="nucleotide sequence ID" value="NZ_JACIEZ010000011.1"/>
</dbReference>
<evidence type="ECO:0008006" key="4">
    <source>
        <dbReference type="Google" id="ProtNLM"/>
    </source>
</evidence>
<reference evidence="2 3" key="1">
    <citation type="submission" date="2020-08" db="EMBL/GenBank/DDBJ databases">
        <title>Genomic Encyclopedia of Type Strains, Phase IV (KMG-IV): sequencing the most valuable type-strain genomes for metagenomic binning, comparative biology and taxonomic classification.</title>
        <authorList>
            <person name="Goeker M."/>
        </authorList>
    </citation>
    <scope>NUCLEOTIDE SEQUENCE [LARGE SCALE GENOMIC DNA]</scope>
    <source>
        <strain evidence="2 3">DSM 29853</strain>
    </source>
</reference>
<feature type="region of interest" description="Disordered" evidence="1">
    <location>
        <begin position="102"/>
        <end position="126"/>
    </location>
</feature>
<dbReference type="EMBL" id="JACIEZ010000011">
    <property type="protein sequence ID" value="MBB4066796.1"/>
    <property type="molecule type" value="Genomic_DNA"/>
</dbReference>
<evidence type="ECO:0000313" key="2">
    <source>
        <dbReference type="EMBL" id="MBB4066796.1"/>
    </source>
</evidence>
<comment type="caution">
    <text evidence="2">The sequence shown here is derived from an EMBL/GenBank/DDBJ whole genome shotgun (WGS) entry which is preliminary data.</text>
</comment>
<protein>
    <recommendedName>
        <fullName evidence="4">HNH endonuclease</fullName>
    </recommendedName>
</protein>
<name>A0A7W6J8L6_9HYPH</name>
<dbReference type="SUPFAM" id="SSF54171">
    <property type="entry name" value="DNA-binding domain"/>
    <property type="match status" value="1"/>
</dbReference>